<dbReference type="AlphaFoldDB" id="A0A1G1WCB3"/>
<organism evidence="1 2">
    <name type="scientific">Candidatus Woykebacteria bacterium RBG_16_39_9b</name>
    <dbReference type="NCBI Taxonomy" id="1802595"/>
    <lineage>
        <taxon>Bacteria</taxon>
        <taxon>Candidatus Woykeibacteriota</taxon>
    </lineage>
</organism>
<dbReference type="GO" id="GO:0008270">
    <property type="term" value="F:zinc ion binding"/>
    <property type="evidence" value="ECO:0007669"/>
    <property type="project" value="InterPro"/>
</dbReference>
<reference evidence="1 2" key="1">
    <citation type="journal article" date="2016" name="Nat. Commun.">
        <title>Thousands of microbial genomes shed light on interconnected biogeochemical processes in an aquifer system.</title>
        <authorList>
            <person name="Anantharaman K."/>
            <person name="Brown C.T."/>
            <person name="Hug L.A."/>
            <person name="Sharon I."/>
            <person name="Castelle C.J."/>
            <person name="Probst A.J."/>
            <person name="Thomas B.C."/>
            <person name="Singh A."/>
            <person name="Wilkins M.J."/>
            <person name="Karaoz U."/>
            <person name="Brodie E.L."/>
            <person name="Williams K.H."/>
            <person name="Hubbard S.S."/>
            <person name="Banfield J.F."/>
        </authorList>
    </citation>
    <scope>NUCLEOTIDE SEQUENCE [LARGE SCALE GENOMIC DNA]</scope>
</reference>
<evidence type="ECO:0000313" key="1">
    <source>
        <dbReference type="EMBL" id="OGY25140.1"/>
    </source>
</evidence>
<evidence type="ECO:0000313" key="2">
    <source>
        <dbReference type="Proteomes" id="UP000178162"/>
    </source>
</evidence>
<dbReference type="GO" id="GO:0004089">
    <property type="term" value="F:carbonate dehydratase activity"/>
    <property type="evidence" value="ECO:0007669"/>
    <property type="project" value="InterPro"/>
</dbReference>
<accession>A0A1G1WCB3</accession>
<gene>
    <name evidence="1" type="ORF">A2134_00520</name>
</gene>
<dbReference type="EMBL" id="MHCR01000023">
    <property type="protein sequence ID" value="OGY25140.1"/>
    <property type="molecule type" value="Genomic_DNA"/>
</dbReference>
<dbReference type="InterPro" id="IPR046871">
    <property type="entry name" value="Pro_CA_2"/>
</dbReference>
<dbReference type="STRING" id="1802595.A2134_00520"/>
<dbReference type="Pfam" id="PF20393">
    <property type="entry name" value="Pro_CA_2"/>
    <property type="match status" value="1"/>
</dbReference>
<evidence type="ECO:0008006" key="3">
    <source>
        <dbReference type="Google" id="ProtNLM"/>
    </source>
</evidence>
<dbReference type="SUPFAM" id="SSF53056">
    <property type="entry name" value="beta-carbonic anhydrase, cab"/>
    <property type="match status" value="1"/>
</dbReference>
<name>A0A1G1WCB3_9BACT</name>
<dbReference type="Proteomes" id="UP000178162">
    <property type="component" value="Unassembled WGS sequence"/>
</dbReference>
<sequence>MLSAHPCKALVISCIDYRFVTKVRDFILNRGLDGSYDLITVPGASLNLETIMDNIDTSIRLHNPSDIYIFDHEDCGAYGKNDSEKTHFGNLKKAKIMLSEKYSDKFIQTYISYFGEVKELL</sequence>
<dbReference type="Gene3D" id="3.40.1050.10">
    <property type="entry name" value="Carbonic anhydrase"/>
    <property type="match status" value="1"/>
</dbReference>
<dbReference type="InterPro" id="IPR036874">
    <property type="entry name" value="Carbonic_anhydrase_sf"/>
</dbReference>
<protein>
    <recommendedName>
        <fullName evidence="3">Carbonic anhydrase</fullName>
    </recommendedName>
</protein>
<proteinExistence type="predicted"/>
<comment type="caution">
    <text evidence="1">The sequence shown here is derived from an EMBL/GenBank/DDBJ whole genome shotgun (WGS) entry which is preliminary data.</text>
</comment>